<organism evidence="4 5">
    <name type="scientific">Halovibrio variabilis</name>
    <dbReference type="NCBI Taxonomy" id="31910"/>
    <lineage>
        <taxon>Bacteria</taxon>
        <taxon>Pseudomonadati</taxon>
        <taxon>Pseudomonadota</taxon>
        <taxon>Gammaproteobacteria</taxon>
        <taxon>Oceanospirillales</taxon>
        <taxon>Halomonadaceae</taxon>
        <taxon>Halovibrio</taxon>
    </lineage>
</organism>
<feature type="compositionally biased region" description="Polar residues" evidence="1">
    <location>
        <begin position="130"/>
        <end position="141"/>
    </location>
</feature>
<keyword evidence="2" id="KW-1133">Transmembrane helix</keyword>
<feature type="transmembrane region" description="Helical" evidence="2">
    <location>
        <begin position="9"/>
        <end position="31"/>
    </location>
</feature>
<feature type="domain" description="AsmA" evidence="3">
    <location>
        <begin position="12"/>
        <end position="183"/>
    </location>
</feature>
<feature type="region of interest" description="Disordered" evidence="1">
    <location>
        <begin position="118"/>
        <end position="151"/>
    </location>
</feature>
<keyword evidence="2" id="KW-0472">Membrane</keyword>
<feature type="compositionally biased region" description="Low complexity" evidence="1">
    <location>
        <begin position="198"/>
        <end position="209"/>
    </location>
</feature>
<evidence type="ECO:0000256" key="2">
    <source>
        <dbReference type="SAM" id="Phobius"/>
    </source>
</evidence>
<sequence length="1300" mass="139011">MTNVASKRLAWGLVPLVAVALIILIIELIAWDFLKPVITERIEQSTGRSAAIHGDVEVSLFPRPQLALNKVALGNPEWAASNHLLEAEQATITPSLSDLLQGELKLKELTFSGLTLNLEQRTDGPPNWTFDDQQATPQAPTGQGADAPFDIPSISVSDSTVRYWGADSDTPLEASVSSLHMQTDDEELHTQATLTLQSPPFQQPSSKPSSQPPSQQPSQQPRRVELEAYTDPIAAFLNAEQTFGGDISLSAGESHLSGTFEIPQAPALRQLTADVELSLHNLGEWSQWLDLPQLTLASLEAAARLEREGSEWRIRHIDVEAAESHLSGELVMETTGEAPSLNGQLHASQLDVAALRAVLPENEQETGLSVPVLPALNGSIGLSIDRLLLEQALLQNVQTHVQLAGHTVALDALTFDAADGNIEASASLTSSPETVEADAQMTLKGLDITRLVGTLPHGDILDGELTLELEPIEQRSTFAPDTLLNHLRIANADIVYRNDEAGTELAVSLETTAEEQPPRLLLNAEGTFGDKPLVLQASGAPLASLVDLDNGALKPDYPFEAEATSNSLFVQADTTLASILAPQTLEADMVLAADSGQALENWIGPVLPPLPDFRLAGTLRRDHAQWNATEVDGEIGSTNVSGNLEVINSERTVVNLEIEAGRIDMTELISATSNESADDAQDDSLLAPLRSFDGQLALNATTLVLPNGLELGGLVLNAELEEGRLEAQPLQFRLGEGSLTASLALDAAQSPAAGRLDVELDDIALTSLGDTFTPLEDRLGRLSGELRMAMRETLPSDRRNDFLLPFIGQLMFEPSELRFSDPEDGTELTLNFETQGSAAGAQTFQMRGEGRYDGMPASLSLRGDPLLNARDPERPYAVDGEANVVETHLRLQGSLLRPLALEGLDLQLALEGPNPQRLSRLLGFALPELPPYSVSGDLNLQDQRWTLTDIAGVIGDSDLNGDLALDTNVNPPRLTGELSSAHLDIQDLGFLAGATPEEIEANDRFVLPDTAIITDAWQQVSAEVSYRGESVSAGLIPLTNVTIDFDLEEGRGRFEPVGFGVGEGNVDLTLDLDASTQPPNGTIQVEVQGVDLNDALRHWAIADESVGTFGGRGKLWIEGASVAELLASADGGVVMLMAGGQLDALLVEIAGLDAGQTFLSWLRDRDPIPIDCSYADLQVRDGVTQLDTAVMDTTDTTFTLGGQVDLNTERLDISIIAHPKDPSVFIGRSPLHLGGTFDNIETGVHREELIRRAGASAGLAALAGPLTALLPLIDVGIGADVDYCQGLISRSRDAIQEGGD</sequence>
<dbReference type="RefSeq" id="WP_170243441.1">
    <property type="nucleotide sequence ID" value="NZ_BJXV01000001.1"/>
</dbReference>
<dbReference type="Pfam" id="PF05170">
    <property type="entry name" value="AsmA"/>
    <property type="match status" value="3"/>
</dbReference>
<evidence type="ECO:0000313" key="4">
    <source>
        <dbReference type="EMBL" id="GEN26451.1"/>
    </source>
</evidence>
<dbReference type="Proteomes" id="UP000321303">
    <property type="component" value="Unassembled WGS sequence"/>
</dbReference>
<dbReference type="PANTHER" id="PTHR30441:SF9">
    <property type="entry name" value="ASMA FAMILY PROTEIN YHJG"/>
    <property type="match status" value="1"/>
</dbReference>
<dbReference type="EMBL" id="BJXV01000001">
    <property type="protein sequence ID" value="GEN26451.1"/>
    <property type="molecule type" value="Genomic_DNA"/>
</dbReference>
<dbReference type="GO" id="GO:0090313">
    <property type="term" value="P:regulation of protein targeting to membrane"/>
    <property type="evidence" value="ECO:0007669"/>
    <property type="project" value="TreeGrafter"/>
</dbReference>
<keyword evidence="2" id="KW-0812">Transmembrane</keyword>
<keyword evidence="5" id="KW-1185">Reference proteome</keyword>
<dbReference type="GO" id="GO:0005886">
    <property type="term" value="C:plasma membrane"/>
    <property type="evidence" value="ECO:0007669"/>
    <property type="project" value="TreeGrafter"/>
</dbReference>
<feature type="domain" description="AsmA" evidence="3">
    <location>
        <begin position="832"/>
        <end position="1157"/>
    </location>
</feature>
<evidence type="ECO:0000259" key="3">
    <source>
        <dbReference type="Pfam" id="PF05170"/>
    </source>
</evidence>
<dbReference type="PANTHER" id="PTHR30441">
    <property type="entry name" value="DUF748 DOMAIN-CONTAINING PROTEIN"/>
    <property type="match status" value="1"/>
</dbReference>
<accession>A0A511UK16</accession>
<reference evidence="4 5" key="1">
    <citation type="submission" date="2019-07" db="EMBL/GenBank/DDBJ databases">
        <title>Whole genome shotgun sequence of Halomonas variabilis NBRC 102410.</title>
        <authorList>
            <person name="Hosoyama A."/>
            <person name="Uohara A."/>
            <person name="Ohji S."/>
            <person name="Ichikawa N."/>
        </authorList>
    </citation>
    <scope>NUCLEOTIDE SEQUENCE [LARGE SCALE GENOMIC DNA]</scope>
    <source>
        <strain evidence="4 5">NBRC 102410</strain>
    </source>
</reference>
<name>A0A511UK16_9GAMM</name>
<proteinExistence type="predicted"/>
<dbReference type="InterPro" id="IPR007844">
    <property type="entry name" value="AsmA"/>
</dbReference>
<gene>
    <name evidence="4" type="ORF">HVA01_00970</name>
</gene>
<feature type="domain" description="AsmA" evidence="3">
    <location>
        <begin position="343"/>
        <end position="468"/>
    </location>
</feature>
<dbReference type="InterPro" id="IPR052894">
    <property type="entry name" value="AsmA-related"/>
</dbReference>
<feature type="region of interest" description="Disordered" evidence="1">
    <location>
        <begin position="198"/>
        <end position="223"/>
    </location>
</feature>
<comment type="caution">
    <text evidence="4">The sequence shown here is derived from an EMBL/GenBank/DDBJ whole genome shotgun (WGS) entry which is preliminary data.</text>
</comment>
<evidence type="ECO:0000313" key="5">
    <source>
        <dbReference type="Proteomes" id="UP000321303"/>
    </source>
</evidence>
<evidence type="ECO:0000256" key="1">
    <source>
        <dbReference type="SAM" id="MobiDB-lite"/>
    </source>
</evidence>
<protein>
    <recommendedName>
        <fullName evidence="3">AsmA domain-containing protein</fullName>
    </recommendedName>
</protein>